<dbReference type="WBParaSite" id="TMUE_1000004051.1">
    <property type="protein sequence ID" value="TMUE_1000004051.1"/>
    <property type="gene ID" value="WBGene00291574"/>
</dbReference>
<protein>
    <submittedName>
        <fullName evidence="3">Uncharacterized protein</fullName>
    </submittedName>
</protein>
<feature type="compositionally biased region" description="Polar residues" evidence="1">
    <location>
        <begin position="127"/>
        <end position="145"/>
    </location>
</feature>
<sequence>MSQIKALRANVLEYHWLQSPRLHSAVCIEKVDQNDMSKERLQEKNNDFVRCPLAEAEEYTSSEESSLPTPNSRVRVESIVGTPVSLQRSIANTSGTEDPGYGSGNFSALELLVVGDEEAIQVSLSNTPLSTYGQGSSPSDNSLSEAESLMVLESEHDISLEFAVDAKEAALPPSPKED</sequence>
<accession>A0A5S6Q9R5</accession>
<dbReference type="Proteomes" id="UP000046395">
    <property type="component" value="Unassembled WGS sequence"/>
</dbReference>
<name>A0A5S6Q9R5_TRIMR</name>
<proteinExistence type="predicted"/>
<evidence type="ECO:0000313" key="3">
    <source>
        <dbReference type="WBParaSite" id="TMUE_1000004051.1"/>
    </source>
</evidence>
<dbReference type="AlphaFoldDB" id="A0A5S6Q9R5"/>
<feature type="region of interest" description="Disordered" evidence="1">
    <location>
        <begin position="127"/>
        <end position="150"/>
    </location>
</feature>
<evidence type="ECO:0000256" key="1">
    <source>
        <dbReference type="SAM" id="MobiDB-lite"/>
    </source>
</evidence>
<evidence type="ECO:0000313" key="2">
    <source>
        <dbReference type="Proteomes" id="UP000046395"/>
    </source>
</evidence>
<reference evidence="3" key="1">
    <citation type="submission" date="2019-12" db="UniProtKB">
        <authorList>
            <consortium name="WormBaseParasite"/>
        </authorList>
    </citation>
    <scope>IDENTIFICATION</scope>
</reference>
<keyword evidence="2" id="KW-1185">Reference proteome</keyword>
<organism evidence="2 3">
    <name type="scientific">Trichuris muris</name>
    <name type="common">Mouse whipworm</name>
    <dbReference type="NCBI Taxonomy" id="70415"/>
    <lineage>
        <taxon>Eukaryota</taxon>
        <taxon>Metazoa</taxon>
        <taxon>Ecdysozoa</taxon>
        <taxon>Nematoda</taxon>
        <taxon>Enoplea</taxon>
        <taxon>Dorylaimia</taxon>
        <taxon>Trichinellida</taxon>
        <taxon>Trichuridae</taxon>
        <taxon>Trichuris</taxon>
    </lineage>
</organism>